<organism evidence="1 2">
    <name type="scientific">Agrobacterium vitis</name>
    <name type="common">Rhizobium vitis</name>
    <dbReference type="NCBI Taxonomy" id="373"/>
    <lineage>
        <taxon>Bacteria</taxon>
        <taxon>Pseudomonadati</taxon>
        <taxon>Pseudomonadota</taxon>
        <taxon>Alphaproteobacteria</taxon>
        <taxon>Hyphomicrobiales</taxon>
        <taxon>Rhizobiaceae</taxon>
        <taxon>Rhizobium/Agrobacterium group</taxon>
        <taxon>Agrobacterium</taxon>
    </lineage>
</organism>
<evidence type="ECO:0000313" key="1">
    <source>
        <dbReference type="EMBL" id="MUZ59323.1"/>
    </source>
</evidence>
<name>A0AAE4WGM1_AGRVI</name>
<comment type="caution">
    <text evidence="1">The sequence shown here is derived from an EMBL/GenBank/DDBJ whole genome shotgun (WGS) entry which is preliminary data.</text>
</comment>
<dbReference type="EMBL" id="WPHM01000009">
    <property type="protein sequence ID" value="MUZ59323.1"/>
    <property type="molecule type" value="Genomic_DNA"/>
</dbReference>
<dbReference type="Proteomes" id="UP000436692">
    <property type="component" value="Unassembled WGS sequence"/>
</dbReference>
<evidence type="ECO:0000313" key="2">
    <source>
        <dbReference type="Proteomes" id="UP000436692"/>
    </source>
</evidence>
<sequence length="128" mass="13028">MRDIVHNIKTVIAVPPATRSASIDGAAVDLLGFDSVALVVATGAVTGAGDMSVKLQESDTTVAADFTDVDAEHLQGAIAGSLATGTTAKVGYRGFKRYLRAVMTFNGGTSVTTSALFILGNAADRPVA</sequence>
<proteinExistence type="predicted"/>
<dbReference type="AlphaFoldDB" id="A0AAE4WGM1"/>
<dbReference type="RefSeq" id="WP_156548573.1">
    <property type="nucleotide sequence ID" value="NZ_JABAEJ010000006.1"/>
</dbReference>
<reference evidence="1 2" key="1">
    <citation type="submission" date="2019-12" db="EMBL/GenBank/DDBJ databases">
        <title>Whole-genome sequencing of Allorhizobium vitis.</title>
        <authorList>
            <person name="Gan H.M."/>
            <person name="Szegedi E."/>
            <person name="Burr T."/>
            <person name="Savka M.A."/>
        </authorList>
    </citation>
    <scope>NUCLEOTIDE SEQUENCE [LARGE SCALE GENOMIC DNA]</scope>
    <source>
        <strain evidence="1 2">CG989</strain>
    </source>
</reference>
<protein>
    <submittedName>
        <fullName evidence="1">Uncharacterized protein</fullName>
    </submittedName>
</protein>
<gene>
    <name evidence="1" type="ORF">GOZ95_17920</name>
</gene>
<accession>A0AAE4WGM1</accession>